<keyword evidence="1" id="KW-0614">Plasmid</keyword>
<proteinExistence type="predicted"/>
<accession>A0A1Z1EA67</accession>
<protein>
    <submittedName>
        <fullName evidence="1">Uncharacterized protein</fullName>
    </submittedName>
</protein>
<organism evidence="1">
    <name type="scientific">Enterobacter cloacae subsp. cloacae</name>
    <dbReference type="NCBI Taxonomy" id="336306"/>
    <lineage>
        <taxon>Bacteria</taxon>
        <taxon>Pseudomonadati</taxon>
        <taxon>Pseudomonadota</taxon>
        <taxon>Gammaproteobacteria</taxon>
        <taxon>Enterobacterales</taxon>
        <taxon>Enterobacteriaceae</taxon>
        <taxon>Enterobacter</taxon>
        <taxon>Enterobacter cloacae complex</taxon>
    </lineage>
</organism>
<sequence length="119" mass="13515">MHLHTTDSFASLDSSASAESEMAYWLSREKSALIAPVEIDVNKFHDAAGMHPPMINWRCDTAQDTETFMLAEMICMNVTDIFVRIGKRYFRVRDYSNLNHADIVAKVKAAFSPENQSQK</sequence>
<dbReference type="RefSeq" id="WP_172689596.1">
    <property type="nucleotide sequence ID" value="NZ_KY126370.1"/>
</dbReference>
<evidence type="ECO:0000313" key="1">
    <source>
        <dbReference type="EMBL" id="ARB02478.1"/>
    </source>
</evidence>
<geneLocation type="plasmid" evidence="1">
    <name>pOP-I</name>
</geneLocation>
<name>A0A1Z1EA67_ENTCL</name>
<reference evidence="1" key="1">
    <citation type="submission" date="2016-11" db="EMBL/GenBank/DDBJ databases">
        <title>Evolution of class 1 integrons: mobilization and dispersal via food-borne bacteria.</title>
        <authorList>
            <person name="Ghaly T.M."/>
            <person name="Chow L."/>
            <person name="Asher A.J."/>
            <person name="Waldron L.S."/>
            <person name="Gillings M.R."/>
        </authorList>
    </citation>
    <scope>NUCLEOTIDE SEQUENCE</scope>
    <source>
        <strain evidence="1">MN201516</strain>
        <plasmid evidence="1">pOP-I</plasmid>
    </source>
</reference>
<dbReference type="AlphaFoldDB" id="A0A1Z1EA67"/>
<dbReference type="EMBL" id="KY126370">
    <property type="protein sequence ID" value="ARB02478.1"/>
    <property type="molecule type" value="Genomic_DNA"/>
</dbReference>
<gene>
    <name evidence="1" type="ORF">MN012</name>
</gene>